<dbReference type="Gene3D" id="3.10.100.10">
    <property type="entry name" value="Mannose-Binding Protein A, subunit A"/>
    <property type="match status" value="1"/>
</dbReference>
<evidence type="ECO:0000259" key="3">
    <source>
        <dbReference type="PROSITE" id="PS50041"/>
    </source>
</evidence>
<dbReference type="Ensembl" id="ENSORLT00015017223.1">
    <property type="protein sequence ID" value="ENSORLP00015010607.1"/>
    <property type="gene ID" value="ENSORLG00015011412.1"/>
</dbReference>
<evidence type="ECO:0000313" key="4">
    <source>
        <dbReference type="Ensembl" id="ENSORLP00015010607.1"/>
    </source>
</evidence>
<sequence>MSHWAEAPGKTQDTLERPRLSAGLGTPRGPPRGAGGSGWGEGSLGISAQSAGPATRSRISGGRWMDGWILCCLSFCVELYRFRDGLINGVSSAGVSSDFWIGLYNQIHWRWSDGFTGKGADYRNWNRTDSDPDFISAKQFCVNIGDGGEWWDRSCGNNFTFICYRGKNIIAAVCLLQPR</sequence>
<evidence type="ECO:0000313" key="5">
    <source>
        <dbReference type="Proteomes" id="UP000265200"/>
    </source>
</evidence>
<dbReference type="SUPFAM" id="SSF56436">
    <property type="entry name" value="C-type lectin-like"/>
    <property type="match status" value="1"/>
</dbReference>
<dbReference type="PANTHER" id="PTHR45784:SF3">
    <property type="entry name" value="C-TYPE LECTIN DOMAIN FAMILY 4 MEMBER K-LIKE-RELATED"/>
    <property type="match status" value="1"/>
</dbReference>
<reference evidence="4 5" key="2">
    <citation type="submission" date="2017-04" db="EMBL/GenBank/DDBJ databases">
        <title>CpG methylation of centromeres and impact of large insertions on vertebrate speciation.</title>
        <authorList>
            <person name="Ichikawa K."/>
            <person name="Yoshimura J."/>
            <person name="Morishita S."/>
        </authorList>
    </citation>
    <scope>NUCLEOTIDE SEQUENCE</scope>
    <source>
        <strain evidence="4 5">HSOK</strain>
    </source>
</reference>
<reference evidence="4" key="3">
    <citation type="submission" date="2025-08" db="UniProtKB">
        <authorList>
            <consortium name="Ensembl"/>
        </authorList>
    </citation>
    <scope>IDENTIFICATION</scope>
    <source>
        <strain evidence="4">HSOK</strain>
    </source>
</reference>
<evidence type="ECO:0000256" key="1">
    <source>
        <dbReference type="ARBA" id="ARBA00023157"/>
    </source>
</evidence>
<dbReference type="Proteomes" id="UP000265200">
    <property type="component" value="Chromosome 18"/>
</dbReference>
<dbReference type="PANTHER" id="PTHR45784">
    <property type="entry name" value="C-TYPE LECTIN DOMAIN FAMILY 20 MEMBER A-RELATED"/>
    <property type="match status" value="1"/>
</dbReference>
<dbReference type="InterPro" id="IPR016186">
    <property type="entry name" value="C-type_lectin-like/link_sf"/>
</dbReference>
<proteinExistence type="predicted"/>
<feature type="domain" description="C-type lectin" evidence="3">
    <location>
        <begin position="64"/>
        <end position="164"/>
    </location>
</feature>
<reference evidence="4" key="4">
    <citation type="submission" date="2025-09" db="UniProtKB">
        <authorList>
            <consortium name="Ensembl"/>
        </authorList>
    </citation>
    <scope>IDENTIFICATION</scope>
    <source>
        <strain evidence="4">HSOK</strain>
    </source>
</reference>
<dbReference type="InterPro" id="IPR016187">
    <property type="entry name" value="CTDL_fold"/>
</dbReference>
<evidence type="ECO:0000256" key="2">
    <source>
        <dbReference type="SAM" id="MobiDB-lite"/>
    </source>
</evidence>
<feature type="compositionally biased region" description="Gly residues" evidence="2">
    <location>
        <begin position="32"/>
        <end position="43"/>
    </location>
</feature>
<name>A0A3P9HS93_ORYLA</name>
<accession>A0A3P9HS93</accession>
<dbReference type="AlphaFoldDB" id="A0A3P9HS93"/>
<dbReference type="Pfam" id="PF00059">
    <property type="entry name" value="Lectin_C"/>
    <property type="match status" value="1"/>
</dbReference>
<dbReference type="InterPro" id="IPR018378">
    <property type="entry name" value="C-type_lectin_CS"/>
</dbReference>
<dbReference type="PROSITE" id="PS00615">
    <property type="entry name" value="C_TYPE_LECTIN_1"/>
    <property type="match status" value="1"/>
</dbReference>
<reference key="1">
    <citation type="journal article" date="2007" name="Nature">
        <title>The medaka draft genome and insights into vertebrate genome evolution.</title>
        <authorList>
            <person name="Kasahara M."/>
            <person name="Naruse K."/>
            <person name="Sasaki S."/>
            <person name="Nakatani Y."/>
            <person name="Qu W."/>
            <person name="Ahsan B."/>
            <person name="Yamada T."/>
            <person name="Nagayasu Y."/>
            <person name="Doi K."/>
            <person name="Kasai Y."/>
            <person name="Jindo T."/>
            <person name="Kobayashi D."/>
            <person name="Shimada A."/>
            <person name="Toyoda A."/>
            <person name="Kuroki Y."/>
            <person name="Fujiyama A."/>
            <person name="Sasaki T."/>
            <person name="Shimizu A."/>
            <person name="Asakawa S."/>
            <person name="Shimizu N."/>
            <person name="Hashimoto S."/>
            <person name="Yang J."/>
            <person name="Lee Y."/>
            <person name="Matsushima K."/>
            <person name="Sugano S."/>
            <person name="Sakaizumi M."/>
            <person name="Narita T."/>
            <person name="Ohishi K."/>
            <person name="Haga S."/>
            <person name="Ohta F."/>
            <person name="Nomoto H."/>
            <person name="Nogata K."/>
            <person name="Morishita T."/>
            <person name="Endo T."/>
            <person name="Shin-I T."/>
            <person name="Takeda H."/>
            <person name="Morishita S."/>
            <person name="Kohara Y."/>
        </authorList>
    </citation>
    <scope>NUCLEOTIDE SEQUENCE [LARGE SCALE GENOMIC DNA]</scope>
    <source>
        <strain>Hd-rR</strain>
    </source>
</reference>
<organism evidence="4 5">
    <name type="scientific">Oryzias latipes</name>
    <name type="common">Japanese rice fish</name>
    <name type="synonym">Japanese killifish</name>
    <dbReference type="NCBI Taxonomy" id="8090"/>
    <lineage>
        <taxon>Eukaryota</taxon>
        <taxon>Metazoa</taxon>
        <taxon>Chordata</taxon>
        <taxon>Craniata</taxon>
        <taxon>Vertebrata</taxon>
        <taxon>Euteleostomi</taxon>
        <taxon>Actinopterygii</taxon>
        <taxon>Neopterygii</taxon>
        <taxon>Teleostei</taxon>
        <taxon>Neoteleostei</taxon>
        <taxon>Acanthomorphata</taxon>
        <taxon>Ovalentaria</taxon>
        <taxon>Atherinomorphae</taxon>
        <taxon>Beloniformes</taxon>
        <taxon>Adrianichthyidae</taxon>
        <taxon>Oryziinae</taxon>
        <taxon>Oryzias</taxon>
    </lineage>
</organism>
<keyword evidence="1" id="KW-1015">Disulfide bond</keyword>
<dbReference type="PROSITE" id="PS50041">
    <property type="entry name" value="C_TYPE_LECTIN_2"/>
    <property type="match status" value="1"/>
</dbReference>
<protein>
    <recommendedName>
        <fullName evidence="3">C-type lectin domain-containing protein</fullName>
    </recommendedName>
</protein>
<dbReference type="InterPro" id="IPR001304">
    <property type="entry name" value="C-type_lectin-like"/>
</dbReference>
<feature type="region of interest" description="Disordered" evidence="2">
    <location>
        <begin position="1"/>
        <end position="54"/>
    </location>
</feature>